<dbReference type="eggNOG" id="COG5621">
    <property type="taxonomic scope" value="Bacteria"/>
</dbReference>
<protein>
    <submittedName>
        <fullName evidence="2">Secreted hydrolase-like protein</fullName>
    </submittedName>
</protein>
<feature type="domain" description="AttH" evidence="1">
    <location>
        <begin position="4"/>
        <end position="54"/>
    </location>
</feature>
<evidence type="ECO:0000313" key="3">
    <source>
        <dbReference type="Proteomes" id="UP000011682"/>
    </source>
</evidence>
<evidence type="ECO:0000259" key="1">
    <source>
        <dbReference type="Pfam" id="PF07143"/>
    </source>
</evidence>
<organism evidence="2 3">
    <name type="scientific">Cystobacter fuscus (strain ATCC 25194 / DSM 2262 / NBRC 100088 / M29)</name>
    <dbReference type="NCBI Taxonomy" id="1242864"/>
    <lineage>
        <taxon>Bacteria</taxon>
        <taxon>Pseudomonadati</taxon>
        <taxon>Myxococcota</taxon>
        <taxon>Myxococcia</taxon>
        <taxon>Myxococcales</taxon>
        <taxon>Cystobacterineae</taxon>
        <taxon>Archangiaceae</taxon>
        <taxon>Cystobacter</taxon>
    </lineage>
</organism>
<name>S9QIY0_CYSF2</name>
<dbReference type="InterPro" id="IPR023374">
    <property type="entry name" value="AttH-like_dom_sf"/>
</dbReference>
<dbReference type="Gene3D" id="2.40.370.10">
    <property type="entry name" value="AttH-like domain"/>
    <property type="match status" value="1"/>
</dbReference>
<sequence>MNTSNIQGGRFHAFERFSRSALGLAGARTEPFRVWLEDWSADSANTYNGTAGRASAKAVSDS</sequence>
<gene>
    <name evidence="2" type="ORF">D187_001012</name>
</gene>
<evidence type="ECO:0000313" key="2">
    <source>
        <dbReference type="EMBL" id="EPX61229.1"/>
    </source>
</evidence>
<dbReference type="EMBL" id="ANAH02000010">
    <property type="protein sequence ID" value="EPX61229.1"/>
    <property type="molecule type" value="Genomic_DNA"/>
</dbReference>
<dbReference type="RefSeq" id="WP_002622033.1">
    <property type="nucleotide sequence ID" value="NZ_ANAH02000010.1"/>
</dbReference>
<dbReference type="Proteomes" id="UP000011682">
    <property type="component" value="Unassembled WGS sequence"/>
</dbReference>
<comment type="caution">
    <text evidence="2">The sequence shown here is derived from an EMBL/GenBank/DDBJ whole genome shotgun (WGS) entry which is preliminary data.</text>
</comment>
<dbReference type="Pfam" id="PF07143">
    <property type="entry name" value="CrtC"/>
    <property type="match status" value="1"/>
</dbReference>
<dbReference type="AlphaFoldDB" id="S9QIY0"/>
<proteinExistence type="predicted"/>
<dbReference type="InterPro" id="IPR010791">
    <property type="entry name" value="AttH_dom"/>
</dbReference>
<reference evidence="2" key="1">
    <citation type="submission" date="2013-05" db="EMBL/GenBank/DDBJ databases">
        <title>Genome assembly of Cystobacter fuscus DSM 2262.</title>
        <authorList>
            <person name="Sharma G."/>
            <person name="Khatri I."/>
            <person name="Kaur C."/>
            <person name="Mayilraj S."/>
            <person name="Subramanian S."/>
        </authorList>
    </citation>
    <scope>NUCLEOTIDE SEQUENCE [LARGE SCALE GENOMIC DNA]</scope>
    <source>
        <strain evidence="2">DSM 2262</strain>
    </source>
</reference>
<keyword evidence="3" id="KW-1185">Reference proteome</keyword>
<dbReference type="SUPFAM" id="SSF159245">
    <property type="entry name" value="AttH-like"/>
    <property type="match status" value="1"/>
</dbReference>
<dbReference type="GO" id="GO:0016787">
    <property type="term" value="F:hydrolase activity"/>
    <property type="evidence" value="ECO:0007669"/>
    <property type="project" value="UniProtKB-KW"/>
</dbReference>
<accession>S9QIY0</accession>